<organism evidence="4 5">
    <name type="scientific">Monilinia fructigena</name>
    <dbReference type="NCBI Taxonomy" id="38457"/>
    <lineage>
        <taxon>Eukaryota</taxon>
        <taxon>Fungi</taxon>
        <taxon>Dikarya</taxon>
        <taxon>Ascomycota</taxon>
        <taxon>Pezizomycotina</taxon>
        <taxon>Leotiomycetes</taxon>
        <taxon>Helotiales</taxon>
        <taxon>Sclerotiniaceae</taxon>
        <taxon>Monilinia</taxon>
    </lineage>
</organism>
<dbReference type="SUPFAM" id="SSF52540">
    <property type="entry name" value="P-loop containing nucleoside triphosphate hydrolases"/>
    <property type="match status" value="1"/>
</dbReference>
<gene>
    <name evidence="4" type="ORF">DID88_009528</name>
</gene>
<name>A0A395INF8_9HELO</name>
<keyword evidence="3" id="KW-0460">Magnesium</keyword>
<dbReference type="AlphaFoldDB" id="A0A395INF8"/>
<keyword evidence="3" id="KW-0479">Metal-binding</keyword>
<protein>
    <submittedName>
        <fullName evidence="4">Uncharacterized protein</fullName>
    </submittedName>
</protein>
<accession>A0A395INF8</accession>
<dbReference type="GO" id="GO:0005525">
    <property type="term" value="F:GTP binding"/>
    <property type="evidence" value="ECO:0007669"/>
    <property type="project" value="UniProtKB-KW"/>
</dbReference>
<evidence type="ECO:0000313" key="5">
    <source>
        <dbReference type="Proteomes" id="UP000249056"/>
    </source>
</evidence>
<sequence length="116" mass="13206">MLPERQPFFKIEIRSGCYYNSSVGFNVETVTYKNVKFNVWDVVDKIRSDLCGDITSVVLKDLSLEMQDSLLLVFANKQDIAGAMKPPEVTETTQVERFEKTRSGLWSLVVLLVVKV</sequence>
<dbReference type="Proteomes" id="UP000249056">
    <property type="component" value="Unassembled WGS sequence"/>
</dbReference>
<dbReference type="InterPro" id="IPR024156">
    <property type="entry name" value="Small_GTPase_ARF"/>
</dbReference>
<evidence type="ECO:0000256" key="3">
    <source>
        <dbReference type="PIRSR" id="PIRSR606689-2"/>
    </source>
</evidence>
<keyword evidence="2" id="KW-0342">GTP-binding</keyword>
<dbReference type="Gene3D" id="3.40.50.300">
    <property type="entry name" value="P-loop containing nucleotide triphosphate hydrolases"/>
    <property type="match status" value="1"/>
</dbReference>
<dbReference type="OrthoDB" id="2011769at2759"/>
<keyword evidence="5" id="KW-1185">Reference proteome</keyword>
<dbReference type="PANTHER" id="PTHR11711">
    <property type="entry name" value="ADP RIBOSYLATION FACTOR-RELATED"/>
    <property type="match status" value="1"/>
</dbReference>
<dbReference type="Pfam" id="PF00025">
    <property type="entry name" value="Arf"/>
    <property type="match status" value="2"/>
</dbReference>
<comment type="caution">
    <text evidence="4">The sequence shown here is derived from an EMBL/GenBank/DDBJ whole genome shotgun (WGS) entry which is preliminary data.</text>
</comment>
<dbReference type="InterPro" id="IPR006689">
    <property type="entry name" value="Small_GTPase_ARF/SAR"/>
</dbReference>
<keyword evidence="1" id="KW-0547">Nucleotide-binding</keyword>
<dbReference type="EMBL" id="QKRW01000032">
    <property type="protein sequence ID" value="RAL61394.1"/>
    <property type="molecule type" value="Genomic_DNA"/>
</dbReference>
<dbReference type="GO" id="GO:0046872">
    <property type="term" value="F:metal ion binding"/>
    <property type="evidence" value="ECO:0007669"/>
    <property type="project" value="UniProtKB-KW"/>
</dbReference>
<reference evidence="4 5" key="1">
    <citation type="submission" date="2018-06" db="EMBL/GenBank/DDBJ databases">
        <title>Genome Sequence of the Brown Rot Fungal Pathogen Monilinia fructigena.</title>
        <authorList>
            <person name="Landi L."/>
            <person name="De Miccolis Angelini R.M."/>
            <person name="Pollastro S."/>
            <person name="Abate D."/>
            <person name="Faretra F."/>
            <person name="Romanazzi G."/>
        </authorList>
    </citation>
    <scope>NUCLEOTIDE SEQUENCE [LARGE SCALE GENOMIC DNA]</scope>
    <source>
        <strain evidence="4 5">Mfrg269</strain>
    </source>
</reference>
<evidence type="ECO:0000256" key="2">
    <source>
        <dbReference type="ARBA" id="ARBA00023134"/>
    </source>
</evidence>
<evidence type="ECO:0000256" key="1">
    <source>
        <dbReference type="ARBA" id="ARBA00022741"/>
    </source>
</evidence>
<evidence type="ECO:0000313" key="4">
    <source>
        <dbReference type="EMBL" id="RAL61394.1"/>
    </source>
</evidence>
<proteinExistence type="predicted"/>
<feature type="binding site" evidence="3">
    <location>
        <position position="22"/>
    </location>
    <ligand>
        <name>Mg(2+)</name>
        <dbReference type="ChEBI" id="CHEBI:18420"/>
    </ligand>
</feature>
<dbReference type="GO" id="GO:0003924">
    <property type="term" value="F:GTPase activity"/>
    <property type="evidence" value="ECO:0007669"/>
    <property type="project" value="InterPro"/>
</dbReference>
<dbReference type="InterPro" id="IPR027417">
    <property type="entry name" value="P-loop_NTPase"/>
</dbReference>